<name>A0A6V8KMT7_9ACTN</name>
<dbReference type="EMBL" id="BLPF01000002">
    <property type="protein sequence ID" value="GFJ81955.1"/>
    <property type="molecule type" value="Genomic_DNA"/>
</dbReference>
<gene>
    <name evidence="1" type="ORF">Phou_061350</name>
</gene>
<evidence type="ECO:0008006" key="3">
    <source>
        <dbReference type="Google" id="ProtNLM"/>
    </source>
</evidence>
<keyword evidence="2" id="KW-1185">Reference proteome</keyword>
<reference evidence="1 2" key="2">
    <citation type="submission" date="2020-03" db="EMBL/GenBank/DDBJ databases">
        <authorList>
            <person name="Ichikawa N."/>
            <person name="Kimura A."/>
            <person name="Kitahashi Y."/>
            <person name="Uohara A."/>
        </authorList>
    </citation>
    <scope>NUCLEOTIDE SEQUENCE [LARGE SCALE GENOMIC DNA]</scope>
    <source>
        <strain evidence="1 2">NBRC 108639</strain>
    </source>
</reference>
<evidence type="ECO:0000313" key="1">
    <source>
        <dbReference type="EMBL" id="GFJ81955.1"/>
    </source>
</evidence>
<dbReference type="AlphaFoldDB" id="A0A6V8KMT7"/>
<reference evidence="1 2" key="1">
    <citation type="submission" date="2020-03" db="EMBL/GenBank/DDBJ databases">
        <title>Whole genome shotgun sequence of Phytohabitans houttuyneae NBRC 108639.</title>
        <authorList>
            <person name="Komaki H."/>
            <person name="Tamura T."/>
        </authorList>
    </citation>
    <scope>NUCLEOTIDE SEQUENCE [LARGE SCALE GENOMIC DNA]</scope>
    <source>
        <strain evidence="1 2">NBRC 108639</strain>
    </source>
</reference>
<organism evidence="1 2">
    <name type="scientific">Phytohabitans houttuyneae</name>
    <dbReference type="NCBI Taxonomy" id="1076126"/>
    <lineage>
        <taxon>Bacteria</taxon>
        <taxon>Bacillati</taxon>
        <taxon>Actinomycetota</taxon>
        <taxon>Actinomycetes</taxon>
        <taxon>Micromonosporales</taxon>
        <taxon>Micromonosporaceae</taxon>
    </lineage>
</organism>
<comment type="caution">
    <text evidence="1">The sequence shown here is derived from an EMBL/GenBank/DDBJ whole genome shotgun (WGS) entry which is preliminary data.</text>
</comment>
<protein>
    <recommendedName>
        <fullName evidence="3">SH3b domain-containing protein</fullName>
    </recommendedName>
</protein>
<evidence type="ECO:0000313" key="2">
    <source>
        <dbReference type="Proteomes" id="UP000482800"/>
    </source>
</evidence>
<dbReference type="Proteomes" id="UP000482800">
    <property type="component" value="Unassembled WGS sequence"/>
</dbReference>
<sequence length="95" mass="10421">MLGGVLIWSSVDRSGTGTVDGTVRPGTTWNLRARPTTESRKIDIIIGPGTPVTVHCVEGRWARLDKPRADVYIYLDALALNESPKRCTTNSLRRG</sequence>
<accession>A0A6V8KMT7</accession>
<proteinExistence type="predicted"/>